<keyword evidence="2" id="KW-1133">Transmembrane helix</keyword>
<keyword evidence="2" id="KW-0812">Transmembrane</keyword>
<evidence type="ECO:0000256" key="1">
    <source>
        <dbReference type="SAM" id="MobiDB-lite"/>
    </source>
</evidence>
<sequence length="251" mass="27479">MPEPSAGMHFDNKTMAPKIQGGLQIRTDGPKTIPKPGKDEKPDNTHLGTSLAQSLRVSGDAVIFSSIYERVELTKPDKGDGTSIQQWELQGQNPRKALSQIPARDQPRISTRIRPMVRFRPAGLFLVLCLLMSLFSGAMADPVPSESSGDTETRSLANDSMLDKVVGQLDLNLLTQVLLCLVLGGWLVVIRYTRQDDAGFWALLTASLTHVCFVHDPKANGAVCLLLSLILVRINQSFTLSTVAKYEVKLP</sequence>
<evidence type="ECO:0000313" key="4">
    <source>
        <dbReference type="Proteomes" id="UP000020467"/>
    </source>
</evidence>
<proteinExistence type="predicted"/>
<dbReference type="KEGG" id="cfj:CFIO01_00682"/>
<feature type="transmembrane region" description="Helical" evidence="2">
    <location>
        <begin position="122"/>
        <end position="140"/>
    </location>
</feature>
<dbReference type="Proteomes" id="UP000020467">
    <property type="component" value="Unassembled WGS sequence"/>
</dbReference>
<reference evidence="3 4" key="1">
    <citation type="submission" date="2014-02" db="EMBL/GenBank/DDBJ databases">
        <title>The genome sequence of Colletotrichum fioriniae PJ7.</title>
        <authorList>
            <person name="Baroncelli R."/>
            <person name="Thon M.R."/>
        </authorList>
    </citation>
    <scope>NUCLEOTIDE SEQUENCE [LARGE SCALE GENOMIC DNA]</scope>
    <source>
        <strain evidence="3 4">PJ7</strain>
    </source>
</reference>
<organism evidence="3 4">
    <name type="scientific">Colletotrichum fioriniae PJ7</name>
    <dbReference type="NCBI Taxonomy" id="1445577"/>
    <lineage>
        <taxon>Eukaryota</taxon>
        <taxon>Fungi</taxon>
        <taxon>Dikarya</taxon>
        <taxon>Ascomycota</taxon>
        <taxon>Pezizomycotina</taxon>
        <taxon>Sordariomycetes</taxon>
        <taxon>Hypocreomycetidae</taxon>
        <taxon>Glomerellales</taxon>
        <taxon>Glomerellaceae</taxon>
        <taxon>Colletotrichum</taxon>
        <taxon>Colletotrichum acutatum species complex</taxon>
    </lineage>
</organism>
<dbReference type="EMBL" id="JARH01000224">
    <property type="protein sequence ID" value="EXF83540.1"/>
    <property type="molecule type" value="Genomic_DNA"/>
</dbReference>
<evidence type="ECO:0000313" key="3">
    <source>
        <dbReference type="EMBL" id="EXF83540.1"/>
    </source>
</evidence>
<dbReference type="HOGENOM" id="CLU_1107024_0_0_1"/>
<dbReference type="OrthoDB" id="10547575at2759"/>
<protein>
    <submittedName>
        <fullName evidence="3">Uncharacterized protein</fullName>
    </submittedName>
</protein>
<accession>A0A010R478</accession>
<feature type="transmembrane region" description="Helical" evidence="2">
    <location>
        <begin position="171"/>
        <end position="190"/>
    </location>
</feature>
<keyword evidence="2" id="KW-0472">Membrane</keyword>
<name>A0A010R478_9PEZI</name>
<gene>
    <name evidence="3" type="ORF">CFIO01_00682</name>
</gene>
<dbReference type="AlphaFoldDB" id="A0A010R478"/>
<evidence type="ECO:0000256" key="2">
    <source>
        <dbReference type="SAM" id="Phobius"/>
    </source>
</evidence>
<keyword evidence="4" id="KW-1185">Reference proteome</keyword>
<comment type="caution">
    <text evidence="3">The sequence shown here is derived from an EMBL/GenBank/DDBJ whole genome shotgun (WGS) entry which is preliminary data.</text>
</comment>
<feature type="region of interest" description="Disordered" evidence="1">
    <location>
        <begin position="1"/>
        <end position="47"/>
    </location>
</feature>